<name>A0AAW1K0T6_POPJA</name>
<accession>A0AAW1K0T6</accession>
<evidence type="ECO:0000313" key="2">
    <source>
        <dbReference type="Proteomes" id="UP001458880"/>
    </source>
</evidence>
<evidence type="ECO:0000313" key="1">
    <source>
        <dbReference type="EMBL" id="KAK9711666.1"/>
    </source>
</evidence>
<dbReference type="EMBL" id="JASPKY010000276">
    <property type="protein sequence ID" value="KAK9711666.1"/>
    <property type="molecule type" value="Genomic_DNA"/>
</dbReference>
<dbReference type="SUPFAM" id="SSF50630">
    <property type="entry name" value="Acid proteases"/>
    <property type="match status" value="1"/>
</dbReference>
<gene>
    <name evidence="1" type="ORF">QE152_g25331</name>
</gene>
<sequence>MDTSSAHYSNKSRNFFRPSGPKNFILQEFNNVEGYDEESYGNASYDPSYNYEMYTNDNQYTDYPYMYPAEYTDEQNDKLAEVPVKLLIDTGCYGSLLRLYIAEKYFPDKIFQYNTPISTCAGTKTSQYKANISLFKELSISEPFEFILFPFHNYFDGILGLRDLKRLGLVMDIKRQKLHNSSIKIPFFYRTDFETQKIEIPPSSILDVRVSENVS</sequence>
<keyword evidence="2" id="KW-1185">Reference proteome</keyword>
<proteinExistence type="predicted"/>
<reference evidence="1 2" key="1">
    <citation type="journal article" date="2024" name="BMC Genomics">
        <title>De novo assembly and annotation of Popillia japonica's genome with initial clues to its potential as an invasive pest.</title>
        <authorList>
            <person name="Cucini C."/>
            <person name="Boschi S."/>
            <person name="Funari R."/>
            <person name="Cardaioli E."/>
            <person name="Iannotti N."/>
            <person name="Marturano G."/>
            <person name="Paoli F."/>
            <person name="Bruttini M."/>
            <person name="Carapelli A."/>
            <person name="Frati F."/>
            <person name="Nardi F."/>
        </authorList>
    </citation>
    <scope>NUCLEOTIDE SEQUENCE [LARGE SCALE GENOMIC DNA]</scope>
    <source>
        <strain evidence="1">DMR45628</strain>
    </source>
</reference>
<dbReference type="AlphaFoldDB" id="A0AAW1K0T6"/>
<dbReference type="InterPro" id="IPR021109">
    <property type="entry name" value="Peptidase_aspartic_dom_sf"/>
</dbReference>
<dbReference type="Gene3D" id="2.40.70.10">
    <property type="entry name" value="Acid Proteases"/>
    <property type="match status" value="1"/>
</dbReference>
<protein>
    <submittedName>
        <fullName evidence="1">Uncharacterized protein</fullName>
    </submittedName>
</protein>
<comment type="caution">
    <text evidence="1">The sequence shown here is derived from an EMBL/GenBank/DDBJ whole genome shotgun (WGS) entry which is preliminary data.</text>
</comment>
<organism evidence="1 2">
    <name type="scientific">Popillia japonica</name>
    <name type="common">Japanese beetle</name>
    <dbReference type="NCBI Taxonomy" id="7064"/>
    <lineage>
        <taxon>Eukaryota</taxon>
        <taxon>Metazoa</taxon>
        <taxon>Ecdysozoa</taxon>
        <taxon>Arthropoda</taxon>
        <taxon>Hexapoda</taxon>
        <taxon>Insecta</taxon>
        <taxon>Pterygota</taxon>
        <taxon>Neoptera</taxon>
        <taxon>Endopterygota</taxon>
        <taxon>Coleoptera</taxon>
        <taxon>Polyphaga</taxon>
        <taxon>Scarabaeiformia</taxon>
        <taxon>Scarabaeidae</taxon>
        <taxon>Rutelinae</taxon>
        <taxon>Popillia</taxon>
    </lineage>
</organism>
<dbReference type="Proteomes" id="UP001458880">
    <property type="component" value="Unassembled WGS sequence"/>
</dbReference>